<feature type="transmembrane region" description="Helical" evidence="1">
    <location>
        <begin position="138"/>
        <end position="159"/>
    </location>
</feature>
<gene>
    <name evidence="2" type="ORF">MZO42_08775</name>
</gene>
<dbReference type="EMBL" id="JALMLT010000002">
    <property type="protein sequence ID" value="MDT8758790.1"/>
    <property type="molecule type" value="Genomic_DNA"/>
</dbReference>
<sequence length="244" mass="26965">MAEMRLTRTATDSLYRHDQLLRDALRAGSHTIGLRTRNCRHQQPVRAAPVLYEPGRSGCASEMRSPWDRLYQPNVMPTRPPVEPLTVEPATPRAPRFEADPALQNALVHRSAAFVFAHGSLLDPHPAVQYFTTRDCGYLVLTAVIAVALAPEATLSLSYRSLARQFRVSRSHIGNLMAHAARERWFAIDGRGRLTSINPDILESYRTWAARQMAHQGVLANAILATDANAIGASGFRADSSCAR</sequence>
<keyword evidence="1" id="KW-0472">Membrane</keyword>
<comment type="caution">
    <text evidence="2">The sequence shown here is derived from an EMBL/GenBank/DDBJ whole genome shotgun (WGS) entry which is preliminary data.</text>
</comment>
<keyword evidence="1" id="KW-0812">Transmembrane</keyword>
<evidence type="ECO:0000256" key="1">
    <source>
        <dbReference type="SAM" id="Phobius"/>
    </source>
</evidence>
<evidence type="ECO:0000313" key="2">
    <source>
        <dbReference type="EMBL" id="MDT8758790.1"/>
    </source>
</evidence>
<accession>A0ABU3N2L2</accession>
<evidence type="ECO:0008006" key="3">
    <source>
        <dbReference type="Google" id="ProtNLM"/>
    </source>
</evidence>
<organism evidence="2">
    <name type="scientific">Sphingomonas psychrotolerans</name>
    <dbReference type="NCBI Taxonomy" id="1327635"/>
    <lineage>
        <taxon>Bacteria</taxon>
        <taxon>Pseudomonadati</taxon>
        <taxon>Pseudomonadota</taxon>
        <taxon>Alphaproteobacteria</taxon>
        <taxon>Sphingomonadales</taxon>
        <taxon>Sphingomonadaceae</taxon>
        <taxon>Sphingomonas</taxon>
    </lineage>
</organism>
<protein>
    <recommendedName>
        <fullName evidence="3">Helix-turn-helix domain-containing protein</fullName>
    </recommendedName>
</protein>
<reference evidence="2" key="1">
    <citation type="submission" date="2022-04" db="EMBL/GenBank/DDBJ databases">
        <title>Tomato heritable bacteria conferring resistance against bacterial wilt.</title>
        <authorList>
            <person name="Yin J."/>
        </authorList>
    </citation>
    <scope>NUCLEOTIDE SEQUENCE</scope>
    <source>
        <strain evidence="2">Cra20</strain>
    </source>
</reference>
<keyword evidence="1" id="KW-1133">Transmembrane helix</keyword>
<name>A0ABU3N2L2_9SPHN</name>
<proteinExistence type="predicted"/>